<gene>
    <name evidence="3" type="ORF">RUM43_011222</name>
</gene>
<feature type="compositionally biased region" description="Acidic residues" evidence="1">
    <location>
        <begin position="208"/>
        <end position="219"/>
    </location>
</feature>
<feature type="domain" description="DUF4774" evidence="2">
    <location>
        <begin position="673"/>
        <end position="721"/>
    </location>
</feature>
<feature type="domain" description="DUF4774" evidence="2">
    <location>
        <begin position="308"/>
        <end position="362"/>
    </location>
</feature>
<sequence length="852" mass="94348">MYFMYFGRKTSKAPEENLKVRTPPRILSRLMSDVKKNGKSDEKVVTSPVLDVKETSSGRSQKPNLEFVKIETYPGTAHLVNRYNVDGSLKSSQTHFHPDFGWKKNVRVRGGVIDQDYVEEQVNDDQERRYALGNRLEENQKTDAKKFATFGRQSVREDHIWPFGDLLKRGRNDLLDLLLGWDFESPRIYTAVSSIVEYQPGEERMREEEEEKYETDLPDEGGKKNLGFALNSNFEIVRSKSEKGKEVDRIERRPLERTRNVGEGRRNMRDRRDLTSIYLKSKDGVKVDISLEEPKEITPKRKKLGESELVLRKGGIAIAGPGGAATAYTGGTAIVGPYGTVYKSPEGTAIVGPYSKIVNITDDTDFEEIIKLHKELQESPSPSVEHGDSTPEAKGFKNYKNIFSYLTNQPLRIEMTPPRGSTERKRPTVVRLKESDLERTVEEAFRLNFRGLVQEAPFNEQTINKNETSLVFRPKSKAEAGRNGVAVSAPISHAILFPGHKASIYFEPESVASAGPSGFAHAHSDLFVSYALNETTTTPPSHLAVENENLEPEARGFGAFLPNTPPLGHILRPPNQEGRQFLGYTDKKNKNKPMTKPAKEEEGSEEVSEEEQEENMGQVGGGLLPNGYPVLRVPFAKFQLIARNCHGNLFLFFVQENASDGVSISTPPDGASVAEAKPIGLAIAGPGGVAASKPQGTAVVGPGGLAIARPVGTAIAGVEVEGSVPIGGSHKNKKKPKQEEQADAELHYVGGLTGPIGHPQPKEFPDGASYKNLRTDDETKNQERLFFHGRHNSNGFQLKLGQIGGKYGFIPVRGGSQEETRNFQKRLDPTTYFQGPLGHSDDDDDSLMNYQF</sequence>
<dbReference type="InterPro" id="IPR031942">
    <property type="entry name" value="DUF4774"/>
</dbReference>
<evidence type="ECO:0000313" key="4">
    <source>
        <dbReference type="Proteomes" id="UP001372834"/>
    </source>
</evidence>
<organism evidence="3 4">
    <name type="scientific">Polyplax serrata</name>
    <name type="common">Common mouse louse</name>
    <dbReference type="NCBI Taxonomy" id="468196"/>
    <lineage>
        <taxon>Eukaryota</taxon>
        <taxon>Metazoa</taxon>
        <taxon>Ecdysozoa</taxon>
        <taxon>Arthropoda</taxon>
        <taxon>Hexapoda</taxon>
        <taxon>Insecta</taxon>
        <taxon>Pterygota</taxon>
        <taxon>Neoptera</taxon>
        <taxon>Paraneoptera</taxon>
        <taxon>Psocodea</taxon>
        <taxon>Troctomorpha</taxon>
        <taxon>Phthiraptera</taxon>
        <taxon>Anoplura</taxon>
        <taxon>Polyplacidae</taxon>
        <taxon>Polyplax</taxon>
    </lineage>
</organism>
<dbReference type="Pfam" id="PF15999">
    <property type="entry name" value="DUF4774"/>
    <property type="match status" value="3"/>
</dbReference>
<name>A0AAN8PUC7_POLSC</name>
<protein>
    <recommendedName>
        <fullName evidence="2">DUF4774 domain-containing protein</fullName>
    </recommendedName>
</protein>
<feature type="region of interest" description="Disordered" evidence="1">
    <location>
        <begin position="200"/>
        <end position="224"/>
    </location>
</feature>
<dbReference type="EMBL" id="JAWJWE010000039">
    <property type="protein sequence ID" value="KAK6620923.1"/>
    <property type="molecule type" value="Genomic_DNA"/>
</dbReference>
<evidence type="ECO:0000313" key="3">
    <source>
        <dbReference type="EMBL" id="KAK6620923.1"/>
    </source>
</evidence>
<feature type="compositionally biased region" description="Acidic residues" evidence="1">
    <location>
        <begin position="602"/>
        <end position="614"/>
    </location>
</feature>
<accession>A0AAN8PUC7</accession>
<feature type="region of interest" description="Disordered" evidence="1">
    <location>
        <begin position="585"/>
        <end position="620"/>
    </location>
</feature>
<feature type="domain" description="DUF4774" evidence="2">
    <location>
        <begin position="468"/>
        <end position="525"/>
    </location>
</feature>
<comment type="caution">
    <text evidence="3">The sequence shown here is derived from an EMBL/GenBank/DDBJ whole genome shotgun (WGS) entry which is preliminary data.</text>
</comment>
<feature type="region of interest" description="Disordered" evidence="1">
    <location>
        <begin position="832"/>
        <end position="852"/>
    </location>
</feature>
<evidence type="ECO:0000256" key="1">
    <source>
        <dbReference type="SAM" id="MobiDB-lite"/>
    </source>
</evidence>
<evidence type="ECO:0000259" key="2">
    <source>
        <dbReference type="Pfam" id="PF15999"/>
    </source>
</evidence>
<reference evidence="3 4" key="1">
    <citation type="submission" date="2023-10" db="EMBL/GenBank/DDBJ databases">
        <title>Genomes of two closely related lineages of the louse Polyplax serrata with different host specificities.</title>
        <authorList>
            <person name="Martinu J."/>
            <person name="Tarabai H."/>
            <person name="Stefka J."/>
            <person name="Hypsa V."/>
        </authorList>
    </citation>
    <scope>NUCLEOTIDE SEQUENCE [LARGE SCALE GENOMIC DNA]</scope>
    <source>
        <strain evidence="3">HR10_N</strain>
    </source>
</reference>
<dbReference type="AlphaFoldDB" id="A0AAN8PUC7"/>
<proteinExistence type="predicted"/>
<dbReference type="Proteomes" id="UP001372834">
    <property type="component" value="Unassembled WGS sequence"/>
</dbReference>